<reference evidence="1 2" key="1">
    <citation type="submission" date="2024-07" db="EMBL/GenBank/DDBJ databases">
        <authorList>
            <person name="Hebao G."/>
        </authorList>
    </citation>
    <scope>NUCLEOTIDE SEQUENCE [LARGE SCALE GENOMIC DNA]</scope>
    <source>
        <strain evidence="1 2">ACCC 02193</strain>
    </source>
</reference>
<dbReference type="InterPro" id="IPR036444">
    <property type="entry name" value="PLipase_A2_dom_sf"/>
</dbReference>
<dbReference type="Gene3D" id="1.20.90.10">
    <property type="entry name" value="Phospholipase A2 domain"/>
    <property type="match status" value="1"/>
</dbReference>
<sequence>MALTLIVCRLFSGMAAEKVFPDLAQPEETEAPSTFTTYRASLATEAILGGQGTGLNCSIPKLMEKIAFSPAEDGSAISLRFRQACVMHDLCYRHGYATYGYTQADCDSQLQQSAYRLCRQINRQGNSQDPLSAYAACEHEAKEVLLGVTLGGAGSFHSRRSSTWFEYDPQPARADDYIVGRAVPQETVSDPGRDFGVRTFYFRRNTVKMRVLATPPESSRVSALPFPGVLVVTPPIVTDRPSGEDAALPPLVSLARNSYSDTSVHLIPFAIARQETPQKSSHALSFPGCAQDACSQDADASINKLAVIDNQPVLVSLTHRGVLSSNKTTVKIEQNAFMPGDVRKPMTDYALNGPSTSVHNQYRFLSHDMLFERDDVGHITHALVFARGVGVSADGRQFIRDDSGEDYATRVAVARQRLGNGHTGEIQRFFLNAAETDEPLSSVRLGKAQGTALLALAWSAADLRRVESGKPANHPPLVKIWRLPLNGARPDPVPQALRVPVPVPNGYISLPPIMARLSTQEAPLMILTRVAPDRWQNENTRPTAVITDTLAIDFVMTSLLTEADGKNRFANSYQLRCEISLDKQLQSPEASSLRQRAYRIRYGRYNPTLEAQNPAWQLNVVKSDLARRWRMSQPIVSERQLADGPVMALTMVFNGFPAMSFQALLKAENGQLRYLPADTLPRFINSCSLKALANGQ</sequence>
<comment type="caution">
    <text evidence="1">The sequence shown here is derived from an EMBL/GenBank/DDBJ whole genome shotgun (WGS) entry which is preliminary data.</text>
</comment>
<gene>
    <name evidence="1" type="ORF">AB6T85_15970</name>
</gene>
<dbReference type="Proteomes" id="UP001565243">
    <property type="component" value="Unassembled WGS sequence"/>
</dbReference>
<keyword evidence="2" id="KW-1185">Reference proteome</keyword>
<evidence type="ECO:0000313" key="2">
    <source>
        <dbReference type="Proteomes" id="UP001565243"/>
    </source>
</evidence>
<name>A0ABV4EAF4_9GAMM</name>
<evidence type="ECO:0000313" key="1">
    <source>
        <dbReference type="EMBL" id="MEY8771898.1"/>
    </source>
</evidence>
<protein>
    <submittedName>
        <fullName evidence="1">Uncharacterized protein</fullName>
    </submittedName>
</protein>
<accession>A0ABV4EAF4</accession>
<proteinExistence type="predicted"/>
<organism evidence="1 2">
    <name type="scientific">Erwinia aeris</name>
    <dbReference type="NCBI Taxonomy" id="3239803"/>
    <lineage>
        <taxon>Bacteria</taxon>
        <taxon>Pseudomonadati</taxon>
        <taxon>Pseudomonadota</taxon>
        <taxon>Gammaproteobacteria</taxon>
        <taxon>Enterobacterales</taxon>
        <taxon>Erwiniaceae</taxon>
        <taxon>Erwinia</taxon>
    </lineage>
</organism>
<dbReference type="RefSeq" id="WP_369896115.1">
    <property type="nucleotide sequence ID" value="NZ_JBGFFX010000010.1"/>
</dbReference>
<dbReference type="EMBL" id="JBGFFX010000010">
    <property type="protein sequence ID" value="MEY8771898.1"/>
    <property type="molecule type" value="Genomic_DNA"/>
</dbReference>
<dbReference type="SUPFAM" id="SSF48619">
    <property type="entry name" value="Phospholipase A2, PLA2"/>
    <property type="match status" value="1"/>
</dbReference>